<dbReference type="EMBL" id="JACHMI010000001">
    <property type="protein sequence ID" value="MBB6553358.1"/>
    <property type="molecule type" value="Genomic_DNA"/>
</dbReference>
<comment type="caution">
    <text evidence="1">The sequence shown here is derived from an EMBL/GenBank/DDBJ whole genome shotgun (WGS) entry which is preliminary data.</text>
</comment>
<gene>
    <name evidence="1" type="ORF">HD593_008153</name>
</gene>
<keyword evidence="2" id="KW-1185">Reference proteome</keyword>
<proteinExistence type="predicted"/>
<evidence type="ECO:0000313" key="1">
    <source>
        <dbReference type="EMBL" id="MBB6553358.1"/>
    </source>
</evidence>
<protein>
    <submittedName>
        <fullName evidence="1">Uncharacterized protein</fullName>
    </submittedName>
</protein>
<evidence type="ECO:0000313" key="2">
    <source>
        <dbReference type="Proteomes" id="UP000565579"/>
    </source>
</evidence>
<dbReference type="Proteomes" id="UP000565579">
    <property type="component" value="Unassembled WGS sequence"/>
</dbReference>
<dbReference type="RefSeq" id="WP_185107525.1">
    <property type="nucleotide sequence ID" value="NZ_JACHMI010000001.1"/>
</dbReference>
<name>A0A7X0P151_9ACTN</name>
<accession>A0A7X0P151</accession>
<dbReference type="AlphaFoldDB" id="A0A7X0P151"/>
<organism evidence="1 2">
    <name type="scientific">Nonomuraea rubra</name>
    <dbReference type="NCBI Taxonomy" id="46180"/>
    <lineage>
        <taxon>Bacteria</taxon>
        <taxon>Bacillati</taxon>
        <taxon>Actinomycetota</taxon>
        <taxon>Actinomycetes</taxon>
        <taxon>Streptosporangiales</taxon>
        <taxon>Streptosporangiaceae</taxon>
        <taxon>Nonomuraea</taxon>
    </lineage>
</organism>
<reference evidence="1 2" key="1">
    <citation type="submission" date="2020-08" db="EMBL/GenBank/DDBJ databases">
        <title>Sequencing the genomes of 1000 actinobacteria strains.</title>
        <authorList>
            <person name="Klenk H.-P."/>
        </authorList>
    </citation>
    <scope>NUCLEOTIDE SEQUENCE [LARGE SCALE GENOMIC DNA]</scope>
    <source>
        <strain evidence="1 2">DSM 43768</strain>
    </source>
</reference>
<sequence>MVFDGGERWHFWARLALYACTKFWGGAGFILIPHNNGTVHPTLLAAARAYDPDYVVTLQRTIRSIEQAMPGALNLLDSEGKPSEGTARDQLIERAGDRPIPWGADEQARKRVAEVCSSHRRRHISDETGWDEHVTWLAAYGDTAHLTKAADISGNLTDACLSAPPEWDGVFGVAVAARCGAVEEPQLGGEPRLDEPESRRLGSWLVDPAGGLGTPPPDIVWHPAAVSNVDPGSLATAFERTKLGLTVIGRGIRSRRRIVVSIGDAAEDFALAYVYERLYGGGLWLPTVWLTLNGTGERGIDFAVRTAISDHVLKGDTVTVTTTSVDESTLDSIVTDLRQPILWTPGDEESMVRQYEERLTRSSVDWPVEGVQFLAVADQYNQDYAIPITRSDAGDIEMVVPCPPPAINHPVLAASTALRWQADIELIEAIMPHGRGLDGHAAVLAEGADPYVTWVRSGRDGIVYESERYDFIAAGTPPMSRLARPRFRVPSLATWADLMARQDGKRMEFSGAGRRVEVMRRLWGDRAALAAHFAGPMLSVLRTFRPTGKKSESEFEETDGSVLPTGAGEHLWEGYLTFAGILKYGKAEAGKETDFRRQVDDLLARGVLRRGLILGCAQCGKPAFTTIDNLAQVNRCPRCSALNDLSQPRWRKPDTEPQWYYDLHPTVREHLSQDGDIPLLLSHYLRTKARRYVDVAELELKDAAGNPLAEADLIALSDGQLITAEAKRPGSLGKAKLAQAAAKRALLAEQLHADQIILATADSQWQEASINALCKQVRTRPWAIPAPCIRLVCGLGTDRIVDLCVDIETGQTSPWR</sequence>